<keyword evidence="5" id="KW-0411">Iron-sulfur</keyword>
<evidence type="ECO:0000256" key="5">
    <source>
        <dbReference type="ARBA" id="ARBA00023014"/>
    </source>
</evidence>
<reference evidence="6" key="1">
    <citation type="journal article" date="2014" name="Front. Microbiol.">
        <title>High frequency of phylogenetically diverse reductive dehalogenase-homologous genes in deep subseafloor sedimentary metagenomes.</title>
        <authorList>
            <person name="Kawai M."/>
            <person name="Futagami T."/>
            <person name="Toyoda A."/>
            <person name="Takaki Y."/>
            <person name="Nishi S."/>
            <person name="Hori S."/>
            <person name="Arai W."/>
            <person name="Tsubouchi T."/>
            <person name="Morono Y."/>
            <person name="Uchiyama I."/>
            <person name="Ito T."/>
            <person name="Fujiyama A."/>
            <person name="Inagaki F."/>
            <person name="Takami H."/>
        </authorList>
    </citation>
    <scope>NUCLEOTIDE SEQUENCE</scope>
    <source>
        <strain evidence="6">Expedition CK06-06</strain>
    </source>
</reference>
<name>X1PEJ0_9ZZZZ</name>
<proteinExistence type="predicted"/>
<keyword evidence="3" id="KW-0479">Metal-binding</keyword>
<gene>
    <name evidence="6" type="ORF">S06H3_47855</name>
</gene>
<evidence type="ECO:0000256" key="3">
    <source>
        <dbReference type="ARBA" id="ARBA00022723"/>
    </source>
</evidence>
<evidence type="ECO:0008006" key="7">
    <source>
        <dbReference type="Google" id="ProtNLM"/>
    </source>
</evidence>
<dbReference type="InterPro" id="IPR051198">
    <property type="entry name" value="BchE-like"/>
</dbReference>
<keyword evidence="4" id="KW-0408">Iron</keyword>
<evidence type="ECO:0000256" key="1">
    <source>
        <dbReference type="ARBA" id="ARBA00001966"/>
    </source>
</evidence>
<dbReference type="GO" id="GO:0046872">
    <property type="term" value="F:metal ion binding"/>
    <property type="evidence" value="ECO:0007669"/>
    <property type="project" value="UniProtKB-KW"/>
</dbReference>
<dbReference type="PANTHER" id="PTHR43409">
    <property type="entry name" value="ANAEROBIC MAGNESIUM-PROTOPORPHYRIN IX MONOMETHYL ESTER CYCLASE-RELATED"/>
    <property type="match status" value="1"/>
</dbReference>
<organism evidence="6">
    <name type="scientific">marine sediment metagenome</name>
    <dbReference type="NCBI Taxonomy" id="412755"/>
    <lineage>
        <taxon>unclassified sequences</taxon>
        <taxon>metagenomes</taxon>
        <taxon>ecological metagenomes</taxon>
    </lineage>
</organism>
<feature type="non-terminal residue" evidence="6">
    <location>
        <position position="1"/>
    </location>
</feature>
<dbReference type="EMBL" id="BARV01030096">
    <property type="protein sequence ID" value="GAI37435.1"/>
    <property type="molecule type" value="Genomic_DNA"/>
</dbReference>
<sequence>ARKVGLLIHGDFIIGLPGETKETIEKTRKLVKETKPDILQVSVASPFPGTEFYTWCKEYGYLLVNNPNEYLDGQGHQKSIISYSNLPAEEITKAVDEILREYYVSISYVPIALRQVLRKHGLDEIRRLWYSAMMFLEYIWER</sequence>
<dbReference type="AlphaFoldDB" id="X1PEJ0"/>
<protein>
    <recommendedName>
        <fullName evidence="7">Radical SAM protein</fullName>
    </recommendedName>
</protein>
<comment type="cofactor">
    <cofactor evidence="1">
        <name>[4Fe-4S] cluster</name>
        <dbReference type="ChEBI" id="CHEBI:49883"/>
    </cofactor>
</comment>
<dbReference type="Gene3D" id="3.30.750.200">
    <property type="match status" value="1"/>
</dbReference>
<dbReference type="GO" id="GO:0051536">
    <property type="term" value="F:iron-sulfur cluster binding"/>
    <property type="evidence" value="ECO:0007669"/>
    <property type="project" value="UniProtKB-KW"/>
</dbReference>
<evidence type="ECO:0000313" key="6">
    <source>
        <dbReference type="EMBL" id="GAI37435.1"/>
    </source>
</evidence>
<dbReference type="InterPro" id="IPR058240">
    <property type="entry name" value="rSAM_sf"/>
</dbReference>
<dbReference type="PANTHER" id="PTHR43409:SF16">
    <property type="entry name" value="SLR0320 PROTEIN"/>
    <property type="match status" value="1"/>
</dbReference>
<accession>X1PEJ0</accession>
<comment type="caution">
    <text evidence="6">The sequence shown here is derived from an EMBL/GenBank/DDBJ whole genome shotgun (WGS) entry which is preliminary data.</text>
</comment>
<dbReference type="GO" id="GO:0005829">
    <property type="term" value="C:cytosol"/>
    <property type="evidence" value="ECO:0007669"/>
    <property type="project" value="TreeGrafter"/>
</dbReference>
<evidence type="ECO:0000256" key="2">
    <source>
        <dbReference type="ARBA" id="ARBA00022691"/>
    </source>
</evidence>
<dbReference type="SUPFAM" id="SSF102114">
    <property type="entry name" value="Radical SAM enzymes"/>
    <property type="match status" value="1"/>
</dbReference>
<evidence type="ECO:0000256" key="4">
    <source>
        <dbReference type="ARBA" id="ARBA00023004"/>
    </source>
</evidence>
<keyword evidence="2" id="KW-0949">S-adenosyl-L-methionine</keyword>